<proteinExistence type="predicted"/>
<feature type="region of interest" description="Disordered" evidence="1">
    <location>
        <begin position="1"/>
        <end position="73"/>
    </location>
</feature>
<gene>
    <name evidence="2" type="ORF">NBR_LOCUS17649</name>
</gene>
<evidence type="ECO:0000313" key="4">
    <source>
        <dbReference type="WBParaSite" id="NBR_0001764801-mRNA-1"/>
    </source>
</evidence>
<dbReference type="EMBL" id="UYSL01022887">
    <property type="protein sequence ID" value="VDL81306.1"/>
    <property type="molecule type" value="Genomic_DNA"/>
</dbReference>
<evidence type="ECO:0000256" key="1">
    <source>
        <dbReference type="SAM" id="MobiDB-lite"/>
    </source>
</evidence>
<accession>A0A158R372</accession>
<evidence type="ECO:0000313" key="2">
    <source>
        <dbReference type="EMBL" id="VDL81306.1"/>
    </source>
</evidence>
<keyword evidence="3" id="KW-1185">Reference proteome</keyword>
<dbReference type="Proteomes" id="UP000271162">
    <property type="component" value="Unassembled WGS sequence"/>
</dbReference>
<protein>
    <submittedName>
        <fullName evidence="4">BRCT domain-containing protein</fullName>
    </submittedName>
</protein>
<feature type="region of interest" description="Disordered" evidence="1">
    <location>
        <begin position="507"/>
        <end position="530"/>
    </location>
</feature>
<feature type="compositionally biased region" description="Basic and acidic residues" evidence="1">
    <location>
        <begin position="46"/>
        <end position="68"/>
    </location>
</feature>
<reference evidence="4" key="1">
    <citation type="submission" date="2016-04" db="UniProtKB">
        <authorList>
            <consortium name="WormBaseParasite"/>
        </authorList>
    </citation>
    <scope>IDENTIFICATION</scope>
</reference>
<feature type="compositionally biased region" description="Basic and acidic residues" evidence="1">
    <location>
        <begin position="18"/>
        <end position="35"/>
    </location>
</feature>
<dbReference type="WBParaSite" id="NBR_0001764801-mRNA-1">
    <property type="protein sequence ID" value="NBR_0001764801-mRNA-1"/>
    <property type="gene ID" value="NBR_0001764801"/>
</dbReference>
<dbReference type="OMA" id="MKSHIAH"/>
<organism evidence="4">
    <name type="scientific">Nippostrongylus brasiliensis</name>
    <name type="common">Rat hookworm</name>
    <dbReference type="NCBI Taxonomy" id="27835"/>
    <lineage>
        <taxon>Eukaryota</taxon>
        <taxon>Metazoa</taxon>
        <taxon>Ecdysozoa</taxon>
        <taxon>Nematoda</taxon>
        <taxon>Chromadorea</taxon>
        <taxon>Rhabditida</taxon>
        <taxon>Rhabditina</taxon>
        <taxon>Rhabditomorpha</taxon>
        <taxon>Strongyloidea</taxon>
        <taxon>Heligmosomidae</taxon>
        <taxon>Nippostrongylus</taxon>
    </lineage>
</organism>
<sequence>MKSHIAHKTREPIILNRAEGDFSTERRRQIPERPPKVQIAELADEEEHRPQSFEKQHSREELGKKPIDNAELSVDDISREHHLSAEQVQIHRQELDAALNTLKNDESPSLQLRDEGFSGDHRLSALDVRPPPKTDVLDITKRIGSAEITDEKPEKFDEELDADGHQDITHSDFAKIAELKTADVAVIGEPSTTTAEPETAAEVLDDDDHFEQFGTRPEIVQPKLNNVIDEEPTPDLVTPSSPEVPEEVHEEITVAEATTTTSTEPSTITIPLATPELVTELVTEADISTAVNRHRPVAGNAEFKSFGISKKFVHKAAPMKTAFLAKPATTAAPDISPDTLHALDWMLRNISKIAEEGDAAFVRALNFNSQETDNQMTRGLKKTGFTREQTMKKVKKTKKFRKTKLRKGLSKQRMLSKAKGTAIHSGEFKFKVSKTTFPKFRSRSTSASRARSFGVRTVSDDKALYQVTGVTTDQQKTANPSKLLEEIANLEAMMNSVERKVEQVVAKQPGIPESSPLERSDEFTDSAGPAEEIEAGLDQIFG</sequence>
<dbReference type="AlphaFoldDB" id="A0A158R372"/>
<reference evidence="2 3" key="2">
    <citation type="submission" date="2018-11" db="EMBL/GenBank/DDBJ databases">
        <authorList>
            <consortium name="Pathogen Informatics"/>
        </authorList>
    </citation>
    <scope>NUCLEOTIDE SEQUENCE [LARGE SCALE GENOMIC DNA]</scope>
</reference>
<name>A0A158R372_NIPBR</name>
<evidence type="ECO:0000313" key="3">
    <source>
        <dbReference type="Proteomes" id="UP000271162"/>
    </source>
</evidence>